<dbReference type="Pfam" id="PF06347">
    <property type="entry name" value="SH3_4"/>
    <property type="match status" value="2"/>
</dbReference>
<organism evidence="3 4">
    <name type="scientific">Pontixanthobacter aestiaquae</name>
    <dbReference type="NCBI Taxonomy" id="1509367"/>
    <lineage>
        <taxon>Bacteria</taxon>
        <taxon>Pseudomonadati</taxon>
        <taxon>Pseudomonadota</taxon>
        <taxon>Alphaproteobacteria</taxon>
        <taxon>Sphingomonadales</taxon>
        <taxon>Erythrobacteraceae</taxon>
        <taxon>Pontixanthobacter</taxon>
    </lineage>
</organism>
<evidence type="ECO:0000259" key="2">
    <source>
        <dbReference type="SMART" id="SM00287"/>
    </source>
</evidence>
<proteinExistence type="predicted"/>
<comment type="caution">
    <text evidence="3">The sequence shown here is derived from an EMBL/GenBank/DDBJ whole genome shotgun (WGS) entry which is preliminary data.</text>
</comment>
<keyword evidence="4" id="KW-1185">Reference proteome</keyword>
<gene>
    <name evidence="3" type="ORF">GRI35_10015</name>
</gene>
<dbReference type="Proteomes" id="UP000460290">
    <property type="component" value="Unassembled WGS sequence"/>
</dbReference>
<name>A0A844Z906_9SPHN</name>
<sequence>MKFRILPAIILAALMSVPAQAQKREAPYWATIKTSELNMRVGPSREFKIAWVYKREGLPIKVIRVAEGWRLVRDSEGTEGWVSGNLLSANRGAVVIGDGVAAMRDAPAETGKLKWNAAVGVVGSLGDCSAGWCEFNVAGREGWIKQSRIWGAGEP</sequence>
<feature type="chain" id="PRO_5032483625" description="SH3b domain-containing protein" evidence="1">
    <location>
        <begin position="22"/>
        <end position="155"/>
    </location>
</feature>
<dbReference type="InterPro" id="IPR010466">
    <property type="entry name" value="DUF1058"/>
</dbReference>
<protein>
    <recommendedName>
        <fullName evidence="2">SH3b domain-containing protein</fullName>
    </recommendedName>
</protein>
<evidence type="ECO:0000313" key="4">
    <source>
        <dbReference type="Proteomes" id="UP000460290"/>
    </source>
</evidence>
<feature type="domain" description="SH3b" evidence="2">
    <location>
        <begin position="27"/>
        <end position="90"/>
    </location>
</feature>
<dbReference type="Gene3D" id="2.30.30.40">
    <property type="entry name" value="SH3 Domains"/>
    <property type="match status" value="1"/>
</dbReference>
<keyword evidence="1" id="KW-0732">Signal</keyword>
<dbReference type="SMART" id="SM00287">
    <property type="entry name" value="SH3b"/>
    <property type="match status" value="1"/>
</dbReference>
<evidence type="ECO:0000256" key="1">
    <source>
        <dbReference type="SAM" id="SignalP"/>
    </source>
</evidence>
<dbReference type="EMBL" id="WTYZ01000001">
    <property type="protein sequence ID" value="MXO83696.1"/>
    <property type="molecule type" value="Genomic_DNA"/>
</dbReference>
<reference evidence="3 4" key="1">
    <citation type="submission" date="2019-12" db="EMBL/GenBank/DDBJ databases">
        <title>Genomic-based taxomic classification of the family Erythrobacteraceae.</title>
        <authorList>
            <person name="Xu L."/>
        </authorList>
    </citation>
    <scope>NUCLEOTIDE SEQUENCE [LARGE SCALE GENOMIC DNA]</scope>
    <source>
        <strain evidence="3 4">KCTC 42006</strain>
    </source>
</reference>
<evidence type="ECO:0000313" key="3">
    <source>
        <dbReference type="EMBL" id="MXO83696.1"/>
    </source>
</evidence>
<dbReference type="AlphaFoldDB" id="A0A844Z906"/>
<dbReference type="OrthoDB" id="9810773at2"/>
<dbReference type="InterPro" id="IPR003646">
    <property type="entry name" value="SH3-like_bac-type"/>
</dbReference>
<accession>A0A844Z906</accession>
<feature type="signal peptide" evidence="1">
    <location>
        <begin position="1"/>
        <end position="21"/>
    </location>
</feature>